<name>A0A009II05_ACIB9</name>
<evidence type="ECO:0000313" key="2">
    <source>
        <dbReference type="Proteomes" id="UP000020595"/>
    </source>
</evidence>
<organism evidence="1 2">
    <name type="scientific">Acinetobacter baumannii (strain 1295743)</name>
    <dbReference type="NCBI Taxonomy" id="1310613"/>
    <lineage>
        <taxon>Bacteria</taxon>
        <taxon>Pseudomonadati</taxon>
        <taxon>Pseudomonadota</taxon>
        <taxon>Gammaproteobacteria</taxon>
        <taxon>Moraxellales</taxon>
        <taxon>Moraxellaceae</taxon>
        <taxon>Acinetobacter</taxon>
        <taxon>Acinetobacter calcoaceticus/baumannii complex</taxon>
    </lineage>
</organism>
<dbReference type="AlphaFoldDB" id="A0A009II05"/>
<comment type="caution">
    <text evidence="1">The sequence shown here is derived from an EMBL/GenBank/DDBJ whole genome shotgun (WGS) entry which is preliminary data.</text>
</comment>
<accession>A0A009II05</accession>
<gene>
    <name evidence="1" type="ORF">J512_4032</name>
</gene>
<dbReference type="PATRIC" id="fig|1310613.3.peg.3853"/>
<protein>
    <submittedName>
        <fullName evidence="1">Uncharacterized protein</fullName>
    </submittedName>
</protein>
<sequence length="40" mass="4698">MSNQDRNGVPKSILNFHKNLRAVNKHQVHPVLFDEKKEDN</sequence>
<dbReference type="EMBL" id="JEWH01000091">
    <property type="protein sequence ID" value="EXB03483.1"/>
    <property type="molecule type" value="Genomic_DNA"/>
</dbReference>
<dbReference type="Proteomes" id="UP000020595">
    <property type="component" value="Unassembled WGS sequence"/>
</dbReference>
<proteinExistence type="predicted"/>
<evidence type="ECO:0000313" key="1">
    <source>
        <dbReference type="EMBL" id="EXB03483.1"/>
    </source>
</evidence>
<reference evidence="1 2" key="1">
    <citation type="submission" date="2014-02" db="EMBL/GenBank/DDBJ databases">
        <title>Comparative genomics and transcriptomics to identify genetic mechanisms underlying the emergence of carbapenem resistant Acinetobacter baumannii (CRAb).</title>
        <authorList>
            <person name="Harris A.D."/>
            <person name="Johnson K.J."/>
            <person name="George J."/>
            <person name="Shefchek K."/>
            <person name="Daugherty S.C."/>
            <person name="Parankush S."/>
            <person name="Sadzewicz L."/>
            <person name="Tallon L."/>
            <person name="Sengamalay N."/>
            <person name="Hazen T.H."/>
            <person name="Rasko D.A."/>
        </authorList>
    </citation>
    <scope>NUCLEOTIDE SEQUENCE [LARGE SCALE GENOMIC DNA]</scope>
    <source>
        <strain evidence="1 2">1295743</strain>
    </source>
</reference>